<dbReference type="GeneID" id="20321346"/>
<sequence length="90" mass="10189">MRQQMKKSRIISELPWVRKDIDSSEKKDISGPEQYPMTISKFGGITIQKGVMNTTDIEQQPLDVEGYTTVTKLSIRSIISDRAITQKGSE</sequence>
<dbReference type="AlphaFoldDB" id="A0A074ZHW8"/>
<gene>
    <name evidence="1" type="ORF">T265_07167</name>
</gene>
<dbReference type="CTD" id="20321346"/>
<reference evidence="1 2" key="1">
    <citation type="submission" date="2013-11" db="EMBL/GenBank/DDBJ databases">
        <title>Opisthorchis viverrini - life in the bile duct.</title>
        <authorList>
            <person name="Young N.D."/>
            <person name="Nagarajan N."/>
            <person name="Lin S.J."/>
            <person name="Korhonen P.K."/>
            <person name="Jex A.R."/>
            <person name="Hall R.S."/>
            <person name="Safavi-Hemami H."/>
            <person name="Kaewkong W."/>
            <person name="Bertrand D."/>
            <person name="Gao S."/>
            <person name="Seet Q."/>
            <person name="Wongkham S."/>
            <person name="Teh B.T."/>
            <person name="Wongkham C."/>
            <person name="Intapan P.M."/>
            <person name="Maleewong W."/>
            <person name="Yang X."/>
            <person name="Hu M."/>
            <person name="Wang Z."/>
            <person name="Hofmann A."/>
            <person name="Sternberg P.W."/>
            <person name="Tan P."/>
            <person name="Wang J."/>
            <person name="Gasser R.B."/>
        </authorList>
    </citation>
    <scope>NUCLEOTIDE SEQUENCE [LARGE SCALE GENOMIC DNA]</scope>
</reference>
<proteinExistence type="predicted"/>
<dbReference type="Proteomes" id="UP000054324">
    <property type="component" value="Unassembled WGS sequence"/>
</dbReference>
<dbReference type="RefSeq" id="XP_009170882.1">
    <property type="nucleotide sequence ID" value="XM_009172618.1"/>
</dbReference>
<evidence type="ECO:0000313" key="1">
    <source>
        <dbReference type="EMBL" id="KER25367.1"/>
    </source>
</evidence>
<accession>A0A074ZHW8</accession>
<evidence type="ECO:0000313" key="2">
    <source>
        <dbReference type="Proteomes" id="UP000054324"/>
    </source>
</evidence>
<protein>
    <submittedName>
        <fullName evidence="1">Uncharacterized protein</fullName>
    </submittedName>
</protein>
<keyword evidence="2" id="KW-1185">Reference proteome</keyword>
<organism evidence="1 2">
    <name type="scientific">Opisthorchis viverrini</name>
    <name type="common">Southeast Asian liver fluke</name>
    <dbReference type="NCBI Taxonomy" id="6198"/>
    <lineage>
        <taxon>Eukaryota</taxon>
        <taxon>Metazoa</taxon>
        <taxon>Spiralia</taxon>
        <taxon>Lophotrochozoa</taxon>
        <taxon>Platyhelminthes</taxon>
        <taxon>Trematoda</taxon>
        <taxon>Digenea</taxon>
        <taxon>Opisthorchiida</taxon>
        <taxon>Opisthorchiata</taxon>
        <taxon>Opisthorchiidae</taxon>
        <taxon>Opisthorchis</taxon>
    </lineage>
</organism>
<dbReference type="EMBL" id="KL596779">
    <property type="protein sequence ID" value="KER25367.1"/>
    <property type="molecule type" value="Genomic_DNA"/>
</dbReference>
<dbReference type="KEGG" id="ovi:T265_07167"/>
<name>A0A074ZHW8_OPIVI</name>